<reference evidence="8 10" key="2">
    <citation type="submission" date="2018-04" db="EMBL/GenBank/DDBJ databases">
        <title>Subsurface microbial communities from deep shales in Ohio and West Virginia, USA.</title>
        <authorList>
            <person name="Wrighton K."/>
        </authorList>
    </citation>
    <scope>NUCLEOTIDE SEQUENCE [LARGE SCALE GENOMIC DNA]</scope>
    <source>
        <strain evidence="8 10">MSL28</strain>
    </source>
</reference>
<keyword evidence="6" id="KW-0479">Metal-binding</keyword>
<dbReference type="Gene3D" id="1.20.58.80">
    <property type="entry name" value="Phosphotransferase system, lactose/cellobiose-type IIA subunit"/>
    <property type="match status" value="1"/>
</dbReference>
<feature type="modified residue" description="Phosphohistidine; by HPr" evidence="7">
    <location>
        <position position="75"/>
    </location>
</feature>
<dbReference type="InterPro" id="IPR036542">
    <property type="entry name" value="PTS_IIA_lac/cel_sf"/>
</dbReference>
<dbReference type="PROSITE" id="PS51095">
    <property type="entry name" value="PTS_EIIA_TYPE_3"/>
    <property type="match status" value="1"/>
</dbReference>
<feature type="binding site" evidence="6">
    <location>
        <position position="78"/>
    </location>
    <ligand>
        <name>Mg(2+)</name>
        <dbReference type="ChEBI" id="CHEBI:18420"/>
        <note>ligand shared between all trimeric partners</note>
    </ligand>
</feature>
<reference evidence="9 11" key="1">
    <citation type="submission" date="2016-10" db="EMBL/GenBank/DDBJ databases">
        <authorList>
            <person name="Varghese N."/>
            <person name="Submissions S."/>
        </authorList>
    </citation>
    <scope>NUCLEOTIDE SEQUENCE [LARGE SCALE GENOMIC DNA]</scope>
    <source>
        <strain evidence="9 11">WG10</strain>
    </source>
</reference>
<dbReference type="PANTHER" id="PTHR34382:SF7">
    <property type="entry name" value="PTS SYSTEM N,N'-DIACETYLCHITOBIOSE-SPECIFIC EIIA COMPONENT"/>
    <property type="match status" value="1"/>
</dbReference>
<evidence type="ECO:0000313" key="10">
    <source>
        <dbReference type="Proteomes" id="UP000247389"/>
    </source>
</evidence>
<dbReference type="CDD" id="cd00215">
    <property type="entry name" value="PTS_IIA_lac"/>
    <property type="match status" value="1"/>
</dbReference>
<dbReference type="Proteomes" id="UP000324896">
    <property type="component" value="Unassembled WGS sequence"/>
</dbReference>
<proteinExistence type="predicted"/>
<evidence type="ECO:0000256" key="5">
    <source>
        <dbReference type="PIRSR" id="PIRSR000699-1"/>
    </source>
</evidence>
<dbReference type="GO" id="GO:0016740">
    <property type="term" value="F:transferase activity"/>
    <property type="evidence" value="ECO:0007669"/>
    <property type="project" value="UniProtKB-KW"/>
</dbReference>
<evidence type="ECO:0000256" key="7">
    <source>
        <dbReference type="PROSITE-ProRule" id="PRU00418"/>
    </source>
</evidence>
<keyword evidence="6" id="KW-0460">Magnesium</keyword>
<gene>
    <name evidence="8" type="ORF">C8C78_12044</name>
    <name evidence="9" type="ORF">SAMN04488597_104166</name>
</gene>
<keyword evidence="1" id="KW-0813">Transport</keyword>
<keyword evidence="3" id="KW-0808">Transferase</keyword>
<dbReference type="GO" id="GO:0009401">
    <property type="term" value="P:phosphoenolpyruvate-dependent sugar phosphotransferase system"/>
    <property type="evidence" value="ECO:0007669"/>
    <property type="project" value="UniProtKB-KW"/>
</dbReference>
<evidence type="ECO:0000313" key="8">
    <source>
        <dbReference type="EMBL" id="PXV64044.1"/>
    </source>
</evidence>
<dbReference type="PANTHER" id="PTHR34382">
    <property type="entry name" value="PTS SYSTEM N,N'-DIACETYLCHITOBIOSE-SPECIFIC EIIA COMPONENT"/>
    <property type="match status" value="1"/>
</dbReference>
<name>A0A1G6KLE7_9FIRM</name>
<organism evidence="9 11">
    <name type="scientific">Halanaerobium congolense</name>
    <dbReference type="NCBI Taxonomy" id="54121"/>
    <lineage>
        <taxon>Bacteria</taxon>
        <taxon>Bacillati</taxon>
        <taxon>Bacillota</taxon>
        <taxon>Clostridia</taxon>
        <taxon>Halanaerobiales</taxon>
        <taxon>Halanaerobiaceae</taxon>
        <taxon>Halanaerobium</taxon>
    </lineage>
</organism>
<evidence type="ECO:0000256" key="3">
    <source>
        <dbReference type="ARBA" id="ARBA00022679"/>
    </source>
</evidence>
<dbReference type="PIRSF" id="PIRSF000699">
    <property type="entry name" value="PTS_IILac_III"/>
    <property type="match status" value="1"/>
</dbReference>
<keyword evidence="4" id="KW-0598">Phosphotransferase system</keyword>
<dbReference type="SUPFAM" id="SSF46973">
    <property type="entry name" value="Enzyme IIa from lactose specific PTS, IIa-lac"/>
    <property type="match status" value="1"/>
</dbReference>
<evidence type="ECO:0000256" key="1">
    <source>
        <dbReference type="ARBA" id="ARBA00022448"/>
    </source>
</evidence>
<evidence type="ECO:0000256" key="2">
    <source>
        <dbReference type="ARBA" id="ARBA00022597"/>
    </source>
</evidence>
<evidence type="ECO:0000256" key="4">
    <source>
        <dbReference type="ARBA" id="ARBA00022683"/>
    </source>
</evidence>
<evidence type="ECO:0000313" key="11">
    <source>
        <dbReference type="Proteomes" id="UP000324896"/>
    </source>
</evidence>
<dbReference type="Pfam" id="PF02255">
    <property type="entry name" value="PTS_IIA"/>
    <property type="match status" value="1"/>
</dbReference>
<sequence length="104" mass="11963">MELEENLIEIISLSGDVKKKFLEAVKHAKNNEPEQAEVVYEEADDKLIKAHLKQTELINREAGGDKVESSLLLTHAQDHLMTAILLKDMAKEFMDLYQRLEEKK</sequence>
<dbReference type="GO" id="GO:0046872">
    <property type="term" value="F:metal ion binding"/>
    <property type="evidence" value="ECO:0007669"/>
    <property type="project" value="UniProtKB-KW"/>
</dbReference>
<dbReference type="InterPro" id="IPR003188">
    <property type="entry name" value="PTS_IIA_lac/cel"/>
</dbReference>
<evidence type="ECO:0000256" key="6">
    <source>
        <dbReference type="PIRSR" id="PIRSR000699-2"/>
    </source>
</evidence>
<dbReference type="RefSeq" id="WP_110301025.1">
    <property type="nucleotide sequence ID" value="NZ_FMYT01000004.1"/>
</dbReference>
<dbReference type="AlphaFoldDB" id="A0A1G6KLE7"/>
<accession>A0A1G6KLE7</accession>
<protein>
    <submittedName>
        <fullName evidence="8">PTS system cellobiose-specific IIA component</fullName>
    </submittedName>
    <submittedName>
        <fullName evidence="9">PTS system, cellobiose-specific IIA component</fullName>
    </submittedName>
</protein>
<dbReference type="EMBL" id="QICM01000020">
    <property type="protein sequence ID" value="PXV64044.1"/>
    <property type="molecule type" value="Genomic_DNA"/>
</dbReference>
<evidence type="ECO:0000313" key="9">
    <source>
        <dbReference type="EMBL" id="SDC31932.1"/>
    </source>
</evidence>
<feature type="active site" description="Tele-phosphohistidine intermediate" evidence="5">
    <location>
        <position position="75"/>
    </location>
</feature>
<dbReference type="Proteomes" id="UP000247389">
    <property type="component" value="Unassembled WGS sequence"/>
</dbReference>
<keyword evidence="2" id="KW-0762">Sugar transport</keyword>
<dbReference type="EMBL" id="FMYT01000004">
    <property type="protein sequence ID" value="SDC31932.1"/>
    <property type="molecule type" value="Genomic_DNA"/>
</dbReference>
<comment type="cofactor">
    <cofactor evidence="6">
        <name>Mg(2+)</name>
        <dbReference type="ChEBI" id="CHEBI:18420"/>
    </cofactor>
    <text evidence="6">Binds 1 Mg(2+) ion per trimer.</text>
</comment>